<protein>
    <submittedName>
        <fullName evidence="1">Uncharacterized protein</fullName>
    </submittedName>
</protein>
<dbReference type="EMBL" id="FNGF01000003">
    <property type="protein sequence ID" value="SDL04856.1"/>
    <property type="molecule type" value="Genomic_DNA"/>
</dbReference>
<dbReference type="Proteomes" id="UP000198662">
    <property type="component" value="Unassembled WGS sequence"/>
</dbReference>
<evidence type="ECO:0000313" key="1">
    <source>
        <dbReference type="EMBL" id="SDL04856.1"/>
    </source>
</evidence>
<dbReference type="RefSeq" id="WP_091048693.1">
    <property type="nucleotide sequence ID" value="NZ_FNGF01000003.1"/>
</dbReference>
<dbReference type="AlphaFoldDB" id="A0A1G9GW10"/>
<reference evidence="2" key="1">
    <citation type="submission" date="2016-10" db="EMBL/GenBank/DDBJ databases">
        <authorList>
            <person name="Varghese N."/>
            <person name="Submissions S."/>
        </authorList>
    </citation>
    <scope>NUCLEOTIDE SEQUENCE [LARGE SCALE GENOMIC DNA]</scope>
    <source>
        <strain evidence="2">CGMCC 4.3147</strain>
    </source>
</reference>
<dbReference type="STRING" id="380244.SAMN05216298_2461"/>
<sequence>MPFFTDPDAPPDTYHYRQPILGDLAGTTGECQFPEPVEPPRFGGESFYRVYVCAECGMALHANGGDLDQPEPVVTVFVICGCCAYPDFVRDLPYLEDLCACFGWVYLNDED</sequence>
<name>A0A1G9GW10_9ACTN</name>
<accession>A0A1G9GW10</accession>
<evidence type="ECO:0000313" key="2">
    <source>
        <dbReference type="Proteomes" id="UP000198662"/>
    </source>
</evidence>
<proteinExistence type="predicted"/>
<organism evidence="1 2">
    <name type="scientific">Glycomyces sambucus</name>
    <dbReference type="NCBI Taxonomy" id="380244"/>
    <lineage>
        <taxon>Bacteria</taxon>
        <taxon>Bacillati</taxon>
        <taxon>Actinomycetota</taxon>
        <taxon>Actinomycetes</taxon>
        <taxon>Glycomycetales</taxon>
        <taxon>Glycomycetaceae</taxon>
        <taxon>Glycomyces</taxon>
    </lineage>
</organism>
<gene>
    <name evidence="1" type="ORF">SAMN05216298_2461</name>
</gene>
<keyword evidence="2" id="KW-1185">Reference proteome</keyword>